<dbReference type="PIRSF" id="PIRSF037980">
    <property type="entry name" value="SoxA"/>
    <property type="match status" value="1"/>
</dbReference>
<dbReference type="InterPro" id="IPR006222">
    <property type="entry name" value="GCVT_N"/>
</dbReference>
<dbReference type="Gene3D" id="3.50.50.60">
    <property type="entry name" value="FAD/NAD(P)-binding domain"/>
    <property type="match status" value="1"/>
</dbReference>
<dbReference type="InterPro" id="IPR028896">
    <property type="entry name" value="GcvT/YgfZ/DmdA"/>
</dbReference>
<dbReference type="Gene3D" id="3.30.1360.120">
    <property type="entry name" value="Probable tRNA modification gtpase trme, domain 1"/>
    <property type="match status" value="1"/>
</dbReference>
<dbReference type="InterPro" id="IPR027266">
    <property type="entry name" value="TrmE/GcvT-like"/>
</dbReference>
<dbReference type="SUPFAM" id="SSF51905">
    <property type="entry name" value="FAD/NAD(P)-binding domain"/>
    <property type="match status" value="1"/>
</dbReference>
<dbReference type="GO" id="GO:0046653">
    <property type="term" value="P:tetrahydrofolate metabolic process"/>
    <property type="evidence" value="ECO:0007669"/>
    <property type="project" value="InterPro"/>
</dbReference>
<dbReference type="InterPro" id="IPR006277">
    <property type="entry name" value="Sarcosine_oxidase_asu"/>
</dbReference>
<feature type="domain" description="Aminomethyltransferase C-terminal" evidence="4">
    <location>
        <begin position="896"/>
        <end position="981"/>
    </location>
</feature>
<dbReference type="Pfam" id="PF13510">
    <property type="entry name" value="Fer2_4"/>
    <property type="match status" value="1"/>
</dbReference>
<dbReference type="Pfam" id="PF17806">
    <property type="entry name" value="SO_alpha_A3"/>
    <property type="match status" value="1"/>
</dbReference>
<evidence type="ECO:0000313" key="7">
    <source>
        <dbReference type="Proteomes" id="UP000256900"/>
    </source>
</evidence>
<dbReference type="PRINTS" id="PR00469">
    <property type="entry name" value="PNDRDTASEII"/>
</dbReference>
<dbReference type="SUPFAM" id="SSF103025">
    <property type="entry name" value="Folate-binding domain"/>
    <property type="match status" value="1"/>
</dbReference>
<feature type="domain" description="SoxA A3" evidence="5">
    <location>
        <begin position="505"/>
        <end position="588"/>
    </location>
</feature>
<dbReference type="SUPFAM" id="SSF101790">
    <property type="entry name" value="Aminomethyltransferase beta-barrel domain"/>
    <property type="match status" value="1"/>
</dbReference>
<keyword evidence="2" id="KW-0560">Oxidoreductase</keyword>
<evidence type="ECO:0000259" key="4">
    <source>
        <dbReference type="Pfam" id="PF08669"/>
    </source>
</evidence>
<dbReference type="Pfam" id="PF01571">
    <property type="entry name" value="GCV_T"/>
    <property type="match status" value="1"/>
</dbReference>
<dbReference type="NCBIfam" id="TIGR01372">
    <property type="entry name" value="soxA"/>
    <property type="match status" value="1"/>
</dbReference>
<evidence type="ECO:0000256" key="1">
    <source>
        <dbReference type="ARBA" id="ARBA00008609"/>
    </source>
</evidence>
<gene>
    <name evidence="6" type="ORF">DES32_1489</name>
</gene>
<dbReference type="InterPro" id="IPR013977">
    <property type="entry name" value="GcvT_C"/>
</dbReference>
<dbReference type="Pfam" id="PF08669">
    <property type="entry name" value="GCV_T_C"/>
    <property type="match status" value="1"/>
</dbReference>
<reference evidence="6 7" key="1">
    <citation type="submission" date="2018-08" db="EMBL/GenBank/DDBJ databases">
        <title>Genomic Encyclopedia of Type Strains, Phase IV (KMG-IV): sequencing the most valuable type-strain genomes for metagenomic binning, comparative biology and taxonomic classification.</title>
        <authorList>
            <person name="Goeker M."/>
        </authorList>
    </citation>
    <scope>NUCLEOTIDE SEQUENCE [LARGE SCALE GENOMIC DNA]</scope>
    <source>
        <strain evidence="6 7">BW863</strain>
    </source>
</reference>
<accession>A0A3D9YYX8</accession>
<dbReference type="InterPro" id="IPR036188">
    <property type="entry name" value="FAD/NAD-bd_sf"/>
</dbReference>
<name>A0A3D9YYX8_9HYPH</name>
<dbReference type="InterPro" id="IPR042204">
    <property type="entry name" value="2Fe-2S-bd_N"/>
</dbReference>
<dbReference type="RefSeq" id="WP_115836006.1">
    <property type="nucleotide sequence ID" value="NZ_CP025086.1"/>
</dbReference>
<dbReference type="EMBL" id="QUMO01000002">
    <property type="protein sequence ID" value="REF87857.1"/>
    <property type="molecule type" value="Genomic_DNA"/>
</dbReference>
<dbReference type="PANTHER" id="PTHR43757">
    <property type="entry name" value="AMINOMETHYLTRANSFERASE"/>
    <property type="match status" value="1"/>
</dbReference>
<comment type="caution">
    <text evidence="6">The sequence shown here is derived from an EMBL/GenBank/DDBJ whole genome shotgun (WGS) entry which is preliminary data.</text>
</comment>
<dbReference type="InterPro" id="IPR041117">
    <property type="entry name" value="SoxA_A3"/>
</dbReference>
<sequence length="989" mass="107003">MSQPFRLPGGGLIDRRRELVFSFDGKNYIGHPGDTLASALMANGVKLLGRSFKYHRPRGVLSASAEEPNALITLRDGARREPNTKATTVELYDHLAASSQNCWPSLHLDVLALNQLAAPLFVGGFYYKTFMWPASFWEKVYEPAIRRAAGLGVASAAPDPDHYEHATAYCDVLVIGSGPAGLTAALAAGRAGARVILCEEDFRLGGRLLSEQHEIDATPAADWTARVEAELRSLPEVRILNRTSVFGVYDGGTYGALERVGDHLPIPALHQPRQRLWQIVARRTINAMGAIERPLVFGGNDRPGVILASALRTYVNRFATAPGRKIAFFITSDDGWHTAQEVQKAFDIEIIVDARKSVADSLTRPLARAGVRILTDAVVTDTHGHWGVKRISVRKDGRTLEFAADVLAVSGGYNPQVGLTTHLGGKPVWSDAHSAFLPGDLPPGMQVAGAAAGNFGLAACLRTGLQVGQAAAADLGFAATPAALPQADDEPSQVSALWHIDGIRGKAFVDLQNDVTAKDVSIAKTEGFRAVEHLKRYTTLGMATDQGKTANVNGQALMAYLTGRPMSEAGTTRFRPPHVPVAIGAFAGPHVGRHFKATRYCAGHSWALENGSTMVEAGQWLRPRWFTQPGETDWFESVTREVKTVRAAGGICDVSSLGKIDIQGRDAGVFLDRIYVNTFSTLPVGKARYGLMLREDGFVLDDGTTARLEPNQYVMSTTTANAGKVMQHLEFCHQVLWPELDVAMVSVTEQWAQYAVAGPKSREVLQNLLGARFDVSNEAFPFLACTEFSWGNVPVRLYRISFSGELAYEIAVPADYGDSLMRALLRAATPLGVVPYGSEALGVLRIEKGHVSVPELNGQTTAADIGLGKMLSKKKDFIGRVLAQRPALNDPERPGLVGLKPVDPGQRLRSGAHFLALEAAATTQNDEGYMTSVAYSPHVSSWIGLGLLKRGAARIGEYVRAYDPVREGDVEVEVVSPIFVDPEGKWLHE</sequence>
<evidence type="ECO:0000259" key="3">
    <source>
        <dbReference type="Pfam" id="PF01571"/>
    </source>
</evidence>
<dbReference type="Pfam" id="PF12831">
    <property type="entry name" value="FAD_oxidored"/>
    <property type="match status" value="1"/>
</dbReference>
<protein>
    <submittedName>
        <fullName evidence="6">N-methylglutamate dehydrogenase subunit C</fullName>
    </submittedName>
</protein>
<feature type="domain" description="GCVT N-terminal" evidence="3">
    <location>
        <begin position="604"/>
        <end position="875"/>
    </location>
</feature>
<keyword evidence="7" id="KW-1185">Reference proteome</keyword>
<dbReference type="Gene3D" id="3.10.20.440">
    <property type="entry name" value="2Fe-2S iron-sulphur cluster binding domain, sarcosine oxidase, alpha subunit, N-terminal domain"/>
    <property type="match status" value="1"/>
</dbReference>
<dbReference type="AlphaFoldDB" id="A0A3D9YYX8"/>
<evidence type="ECO:0000259" key="5">
    <source>
        <dbReference type="Pfam" id="PF17806"/>
    </source>
</evidence>
<dbReference type="OrthoDB" id="5287468at2"/>
<evidence type="ECO:0000256" key="2">
    <source>
        <dbReference type="ARBA" id="ARBA00023002"/>
    </source>
</evidence>
<proteinExistence type="inferred from homology"/>
<dbReference type="GO" id="GO:0008115">
    <property type="term" value="F:sarcosine oxidase activity"/>
    <property type="evidence" value="ECO:0007669"/>
    <property type="project" value="InterPro"/>
</dbReference>
<comment type="similarity">
    <text evidence="1">Belongs to the GcvT family.</text>
</comment>
<evidence type="ECO:0000313" key="6">
    <source>
        <dbReference type="EMBL" id="REF87857.1"/>
    </source>
</evidence>
<dbReference type="PANTHER" id="PTHR43757:SF2">
    <property type="entry name" value="AMINOMETHYLTRANSFERASE, MITOCHONDRIAL"/>
    <property type="match status" value="1"/>
</dbReference>
<dbReference type="Proteomes" id="UP000256900">
    <property type="component" value="Unassembled WGS sequence"/>
</dbReference>
<organism evidence="6 7">
    <name type="scientific">Methylovirgula ligni</name>
    <dbReference type="NCBI Taxonomy" id="569860"/>
    <lineage>
        <taxon>Bacteria</taxon>
        <taxon>Pseudomonadati</taxon>
        <taxon>Pseudomonadota</taxon>
        <taxon>Alphaproteobacteria</taxon>
        <taxon>Hyphomicrobiales</taxon>
        <taxon>Beijerinckiaceae</taxon>
        <taxon>Methylovirgula</taxon>
    </lineage>
</organism>
<dbReference type="InterPro" id="IPR029043">
    <property type="entry name" value="GcvT/YgfZ_C"/>
</dbReference>